<evidence type="ECO:0000313" key="1">
    <source>
        <dbReference type="EMBL" id="MFC5541414.1"/>
    </source>
</evidence>
<dbReference type="EMBL" id="JBHSNQ010000050">
    <property type="protein sequence ID" value="MFC5541414.1"/>
    <property type="molecule type" value="Genomic_DNA"/>
</dbReference>
<sequence length="58" mass="6480">MALIKGCEVYATDISPEARFATGKMSPKLITIPFEEIDKSLEKLKNHEVKGRLVAVFD</sequence>
<evidence type="ECO:0000313" key="2">
    <source>
        <dbReference type="Proteomes" id="UP001595978"/>
    </source>
</evidence>
<comment type="caution">
    <text evidence="1">The sequence shown here is derived from an EMBL/GenBank/DDBJ whole genome shotgun (WGS) entry which is preliminary data.</text>
</comment>
<proteinExistence type="predicted"/>
<gene>
    <name evidence="1" type="ORF">ACFPOH_06415</name>
</gene>
<reference evidence="2" key="1">
    <citation type="journal article" date="2019" name="Int. J. Syst. Evol. Microbiol.">
        <title>The Global Catalogue of Microorganisms (GCM) 10K type strain sequencing project: providing services to taxonomists for standard genome sequencing and annotation.</title>
        <authorList>
            <consortium name="The Broad Institute Genomics Platform"/>
            <consortium name="The Broad Institute Genome Sequencing Center for Infectious Disease"/>
            <person name="Wu L."/>
            <person name="Ma J."/>
        </authorList>
    </citation>
    <scope>NUCLEOTIDE SEQUENCE [LARGE SCALE GENOMIC DNA]</scope>
    <source>
        <strain evidence="2">CCUG 56331</strain>
    </source>
</reference>
<accession>A0ABW0R9N7</accession>
<organism evidence="1 2">
    <name type="scientific">Ureibacillus suwonensis</name>
    <dbReference type="NCBI Taxonomy" id="313007"/>
    <lineage>
        <taxon>Bacteria</taxon>
        <taxon>Bacillati</taxon>
        <taxon>Bacillota</taxon>
        <taxon>Bacilli</taxon>
        <taxon>Bacillales</taxon>
        <taxon>Caryophanaceae</taxon>
        <taxon>Ureibacillus</taxon>
    </lineage>
</organism>
<dbReference type="RefSeq" id="WP_390309085.1">
    <property type="nucleotide sequence ID" value="NZ_JBHSNQ010000050.1"/>
</dbReference>
<name>A0ABW0R9N7_9BACL</name>
<keyword evidence="2" id="KW-1185">Reference proteome</keyword>
<dbReference type="Proteomes" id="UP001595978">
    <property type="component" value="Unassembled WGS sequence"/>
</dbReference>
<protein>
    <recommendedName>
        <fullName evidence="3">Alcohol dehydrogenase</fullName>
    </recommendedName>
</protein>
<evidence type="ECO:0008006" key="3">
    <source>
        <dbReference type="Google" id="ProtNLM"/>
    </source>
</evidence>